<keyword evidence="12 16" id="KW-0239">DNA-directed DNA polymerase</keyword>
<evidence type="ECO:0000256" key="8">
    <source>
        <dbReference type="ARBA" id="ARBA00022705"/>
    </source>
</evidence>
<evidence type="ECO:0000256" key="13">
    <source>
        <dbReference type="ARBA" id="ARBA00023125"/>
    </source>
</evidence>
<evidence type="ECO:0000256" key="16">
    <source>
        <dbReference type="HAMAP-Rule" id="MF_01113"/>
    </source>
</evidence>
<keyword evidence="4 16" id="KW-0515">Mutator protein</keyword>
<evidence type="ECO:0000256" key="6">
    <source>
        <dbReference type="ARBA" id="ARBA00022679"/>
    </source>
</evidence>
<feature type="site" description="Substrate discrimination" evidence="16">
    <location>
        <position position="19"/>
    </location>
</feature>
<keyword evidence="11 16" id="KW-0460">Magnesium</keyword>
<dbReference type="GO" id="GO:0009432">
    <property type="term" value="P:SOS response"/>
    <property type="evidence" value="ECO:0007669"/>
    <property type="project" value="TreeGrafter"/>
</dbReference>
<dbReference type="FunFam" id="3.40.1170.60:FF:000001">
    <property type="entry name" value="DNA polymerase IV"/>
    <property type="match status" value="1"/>
</dbReference>
<protein>
    <recommendedName>
        <fullName evidence="16">DNA polymerase IV</fullName>
        <shortName evidence="16">Pol IV</shortName>
        <ecNumber evidence="16">2.7.7.7</ecNumber>
    </recommendedName>
</protein>
<name>A0A4Y8AS06_9FLAO</name>
<dbReference type="NCBIfam" id="NF010731">
    <property type="entry name" value="PRK14133.1"/>
    <property type="match status" value="1"/>
</dbReference>
<keyword evidence="6 16" id="KW-0808">Transferase</keyword>
<evidence type="ECO:0000256" key="11">
    <source>
        <dbReference type="ARBA" id="ARBA00022842"/>
    </source>
</evidence>
<feature type="domain" description="UmuC" evidence="17">
    <location>
        <begin position="10"/>
        <end position="190"/>
    </location>
</feature>
<comment type="function">
    <text evidence="16">Poorly processive, error-prone DNA polymerase involved in untargeted mutagenesis. Copies undamaged DNA at stalled replication forks, which arise in vivo from mismatched or misaligned primer ends. These misaligned primers can be extended by PolIV. Exhibits no 3'-5' exonuclease (proofreading) activity. May be involved in translesional synthesis, in conjunction with the beta clamp from PolIII.</text>
</comment>
<dbReference type="GO" id="GO:0003684">
    <property type="term" value="F:damaged DNA binding"/>
    <property type="evidence" value="ECO:0007669"/>
    <property type="project" value="InterPro"/>
</dbReference>
<dbReference type="GO" id="GO:0006261">
    <property type="term" value="P:DNA-templated DNA replication"/>
    <property type="evidence" value="ECO:0007669"/>
    <property type="project" value="UniProtKB-UniRule"/>
</dbReference>
<dbReference type="HAMAP" id="MF_01113">
    <property type="entry name" value="DNApol_IV"/>
    <property type="match status" value="1"/>
</dbReference>
<dbReference type="Pfam" id="PF00817">
    <property type="entry name" value="IMS"/>
    <property type="match status" value="1"/>
</dbReference>
<dbReference type="Pfam" id="PF11798">
    <property type="entry name" value="IMS_HHH"/>
    <property type="match status" value="1"/>
</dbReference>
<dbReference type="InterPro" id="IPR043128">
    <property type="entry name" value="Rev_trsase/Diguanyl_cyclase"/>
</dbReference>
<dbReference type="Proteomes" id="UP000298517">
    <property type="component" value="Unassembled WGS sequence"/>
</dbReference>
<reference evidence="18 19" key="1">
    <citation type="journal article" date="2011" name="J. Microbiol.">
        <title>Gramella jeungdoensis sp. nov., isolated from a solar saltern in Korea.</title>
        <authorList>
            <person name="Joung Y."/>
            <person name="Kim H."/>
            <person name="Jang T."/>
            <person name="Ahn T.S."/>
            <person name="Joh K."/>
        </authorList>
    </citation>
    <scope>NUCLEOTIDE SEQUENCE [LARGE SCALE GENOMIC DNA]</scope>
    <source>
        <strain evidence="18 19">KCTC 23123</strain>
    </source>
</reference>
<evidence type="ECO:0000313" key="19">
    <source>
        <dbReference type="Proteomes" id="UP000298517"/>
    </source>
</evidence>
<feature type="binding site" evidence="16">
    <location>
        <position position="14"/>
    </location>
    <ligand>
        <name>Mg(2+)</name>
        <dbReference type="ChEBI" id="CHEBI:18420"/>
    </ligand>
</feature>
<evidence type="ECO:0000256" key="7">
    <source>
        <dbReference type="ARBA" id="ARBA00022695"/>
    </source>
</evidence>
<dbReference type="PANTHER" id="PTHR11076:SF33">
    <property type="entry name" value="DNA POLYMERASE KAPPA"/>
    <property type="match status" value="1"/>
</dbReference>
<evidence type="ECO:0000256" key="2">
    <source>
        <dbReference type="ARBA" id="ARBA00010945"/>
    </source>
</evidence>
<keyword evidence="10 16" id="KW-0227">DNA damage</keyword>
<accession>A0A4Y8AS06</accession>
<evidence type="ECO:0000256" key="4">
    <source>
        <dbReference type="ARBA" id="ARBA00022457"/>
    </source>
</evidence>
<keyword evidence="5 16" id="KW-0963">Cytoplasm</keyword>
<evidence type="ECO:0000256" key="15">
    <source>
        <dbReference type="ARBA" id="ARBA00049244"/>
    </source>
</evidence>
<evidence type="ECO:0000256" key="10">
    <source>
        <dbReference type="ARBA" id="ARBA00022763"/>
    </source>
</evidence>
<keyword evidence="14 16" id="KW-0234">DNA repair</keyword>
<dbReference type="NCBIfam" id="NF002677">
    <property type="entry name" value="PRK02406.1"/>
    <property type="match status" value="1"/>
</dbReference>
<dbReference type="InterPro" id="IPR036775">
    <property type="entry name" value="DNA_pol_Y-fam_lit_finger_sf"/>
</dbReference>
<dbReference type="FunFam" id="3.30.1490.100:FF:000004">
    <property type="entry name" value="DNA polymerase IV"/>
    <property type="match status" value="1"/>
</dbReference>
<evidence type="ECO:0000256" key="3">
    <source>
        <dbReference type="ARBA" id="ARBA00011245"/>
    </source>
</evidence>
<evidence type="ECO:0000256" key="12">
    <source>
        <dbReference type="ARBA" id="ARBA00022932"/>
    </source>
</evidence>
<dbReference type="EMBL" id="SNQI01000003">
    <property type="protein sequence ID" value="TEW73971.1"/>
    <property type="molecule type" value="Genomic_DNA"/>
</dbReference>
<dbReference type="SUPFAM" id="SSF100879">
    <property type="entry name" value="Lesion bypass DNA polymerase (Y-family), little finger domain"/>
    <property type="match status" value="1"/>
</dbReference>
<keyword evidence="7 16" id="KW-0548">Nucleotidyltransferase</keyword>
<evidence type="ECO:0000256" key="1">
    <source>
        <dbReference type="ARBA" id="ARBA00004496"/>
    </source>
</evidence>
<evidence type="ECO:0000256" key="14">
    <source>
        <dbReference type="ARBA" id="ARBA00023204"/>
    </source>
</evidence>
<evidence type="ECO:0000259" key="17">
    <source>
        <dbReference type="PROSITE" id="PS50173"/>
    </source>
</evidence>
<dbReference type="GO" id="GO:0000287">
    <property type="term" value="F:magnesium ion binding"/>
    <property type="evidence" value="ECO:0007669"/>
    <property type="project" value="UniProtKB-UniRule"/>
</dbReference>
<dbReference type="Pfam" id="PF11799">
    <property type="entry name" value="IMS_C"/>
    <property type="match status" value="1"/>
</dbReference>
<dbReference type="InterPro" id="IPR022880">
    <property type="entry name" value="DNApol_IV"/>
</dbReference>
<dbReference type="Gene3D" id="3.40.1170.60">
    <property type="match status" value="1"/>
</dbReference>
<sequence>MEQNNTYRKIIHVDMDAFYASVEQLDNPALKGKPIAVGGGGERGVVSAASYEARKFGVRSAMSGVIARKKCPQLIFVKPRFERYKEISKKIRSIFYEYTDLVEPLSLDEAYLDVTENKKGIPSASLLAKEIRKRILDELHLNASAGISSSKFIAKIASDINKPNGQKTIPPEEIISFLEELPIKKFFGIGKVTAARMYNLGIFKGSDLKAKSETFLTQHFKSSGLHYYNIVRGIHNSKVKPNRERKSVAAEQTFNTNLTSEIFMMEKLKQISEELEERLQKAKVSGKTVTLKIKYSDFKTQTRSKTLPYFIKEKAILLDTVKELLYQEKVLNSVRLLGISVSNLNIHLKNKPEKPLNIQFKFEF</sequence>
<dbReference type="GO" id="GO:0005829">
    <property type="term" value="C:cytosol"/>
    <property type="evidence" value="ECO:0007669"/>
    <property type="project" value="TreeGrafter"/>
</dbReference>
<comment type="subunit">
    <text evidence="3 16">Monomer.</text>
</comment>
<dbReference type="InterPro" id="IPR017961">
    <property type="entry name" value="DNA_pol_Y-fam_little_finger"/>
</dbReference>
<dbReference type="InterPro" id="IPR043502">
    <property type="entry name" value="DNA/RNA_pol_sf"/>
</dbReference>
<dbReference type="InterPro" id="IPR024728">
    <property type="entry name" value="PolY_HhH_motif"/>
</dbReference>
<comment type="similarity">
    <text evidence="2 16">Belongs to the DNA polymerase type-Y family.</text>
</comment>
<dbReference type="GO" id="GO:0042276">
    <property type="term" value="P:error-prone translesion synthesis"/>
    <property type="evidence" value="ECO:0007669"/>
    <property type="project" value="TreeGrafter"/>
</dbReference>
<dbReference type="SUPFAM" id="SSF56672">
    <property type="entry name" value="DNA/RNA polymerases"/>
    <property type="match status" value="1"/>
</dbReference>
<gene>
    <name evidence="16 18" type="primary">dinB</name>
    <name evidence="18" type="ORF">E2488_10885</name>
</gene>
<dbReference type="PROSITE" id="PS50173">
    <property type="entry name" value="UMUC"/>
    <property type="match status" value="1"/>
</dbReference>
<dbReference type="Gene3D" id="3.30.70.270">
    <property type="match status" value="1"/>
</dbReference>
<comment type="subcellular location">
    <subcellularLocation>
        <location evidence="1 16">Cytoplasm</location>
    </subcellularLocation>
</comment>
<evidence type="ECO:0000313" key="18">
    <source>
        <dbReference type="EMBL" id="TEW73971.1"/>
    </source>
</evidence>
<keyword evidence="9 16" id="KW-0479">Metal-binding</keyword>
<comment type="cofactor">
    <cofactor evidence="16">
        <name>Mg(2+)</name>
        <dbReference type="ChEBI" id="CHEBI:18420"/>
    </cofactor>
    <text evidence="16">Binds 2 magnesium ions per subunit.</text>
</comment>
<keyword evidence="13 16" id="KW-0238">DNA-binding</keyword>
<dbReference type="Gene3D" id="3.30.1490.100">
    <property type="entry name" value="DNA polymerase, Y-family, little finger domain"/>
    <property type="match status" value="1"/>
</dbReference>
<dbReference type="CDD" id="cd03586">
    <property type="entry name" value="PolY_Pol_IV_kappa"/>
    <property type="match status" value="1"/>
</dbReference>
<dbReference type="PANTHER" id="PTHR11076">
    <property type="entry name" value="DNA REPAIR POLYMERASE UMUC / TRANSFERASE FAMILY MEMBER"/>
    <property type="match status" value="1"/>
</dbReference>
<proteinExistence type="inferred from homology"/>
<dbReference type="EC" id="2.7.7.7" evidence="16"/>
<dbReference type="InterPro" id="IPR001126">
    <property type="entry name" value="UmuC"/>
</dbReference>
<comment type="caution">
    <text evidence="18">The sequence shown here is derived from an EMBL/GenBank/DDBJ whole genome shotgun (WGS) entry which is preliminary data.</text>
</comment>
<dbReference type="AlphaFoldDB" id="A0A4Y8AS06"/>
<dbReference type="GO" id="GO:0006281">
    <property type="term" value="P:DNA repair"/>
    <property type="evidence" value="ECO:0007669"/>
    <property type="project" value="UniProtKB-UniRule"/>
</dbReference>
<dbReference type="InterPro" id="IPR050116">
    <property type="entry name" value="DNA_polymerase-Y"/>
</dbReference>
<feature type="binding site" evidence="16">
    <location>
        <position position="108"/>
    </location>
    <ligand>
        <name>Mg(2+)</name>
        <dbReference type="ChEBI" id="CHEBI:18420"/>
    </ligand>
</feature>
<dbReference type="Gene3D" id="1.10.150.20">
    <property type="entry name" value="5' to 3' exonuclease, C-terminal subdomain"/>
    <property type="match status" value="1"/>
</dbReference>
<evidence type="ECO:0000256" key="9">
    <source>
        <dbReference type="ARBA" id="ARBA00022723"/>
    </source>
</evidence>
<comment type="catalytic activity">
    <reaction evidence="15 16">
        <text>DNA(n) + a 2'-deoxyribonucleoside 5'-triphosphate = DNA(n+1) + diphosphate</text>
        <dbReference type="Rhea" id="RHEA:22508"/>
        <dbReference type="Rhea" id="RHEA-COMP:17339"/>
        <dbReference type="Rhea" id="RHEA-COMP:17340"/>
        <dbReference type="ChEBI" id="CHEBI:33019"/>
        <dbReference type="ChEBI" id="CHEBI:61560"/>
        <dbReference type="ChEBI" id="CHEBI:173112"/>
        <dbReference type="EC" id="2.7.7.7"/>
    </reaction>
</comment>
<dbReference type="OrthoDB" id="9808813at2"/>
<feature type="active site" evidence="16">
    <location>
        <position position="109"/>
    </location>
</feature>
<keyword evidence="19" id="KW-1185">Reference proteome</keyword>
<keyword evidence="8 16" id="KW-0235">DNA replication</keyword>
<dbReference type="GO" id="GO:0003887">
    <property type="term" value="F:DNA-directed DNA polymerase activity"/>
    <property type="evidence" value="ECO:0007669"/>
    <property type="project" value="UniProtKB-UniRule"/>
</dbReference>
<organism evidence="18 19">
    <name type="scientific">Gramella jeungdoensis</name>
    <dbReference type="NCBI Taxonomy" id="708091"/>
    <lineage>
        <taxon>Bacteria</taxon>
        <taxon>Pseudomonadati</taxon>
        <taxon>Bacteroidota</taxon>
        <taxon>Flavobacteriia</taxon>
        <taxon>Flavobacteriales</taxon>
        <taxon>Flavobacteriaceae</taxon>
        <taxon>Christiangramia</taxon>
    </lineage>
</organism>
<dbReference type="RefSeq" id="WP_134248370.1">
    <property type="nucleotide sequence ID" value="NZ_SNQI01000003.1"/>
</dbReference>
<evidence type="ECO:0000256" key="5">
    <source>
        <dbReference type="ARBA" id="ARBA00022490"/>
    </source>
</evidence>